<protein>
    <submittedName>
        <fullName evidence="5">Methyltransferase domain-containing protein</fullName>
    </submittedName>
</protein>
<evidence type="ECO:0000256" key="2">
    <source>
        <dbReference type="ARBA" id="ARBA00022679"/>
    </source>
</evidence>
<name>A0A1H9SR61_9FIRM</name>
<dbReference type="GO" id="GO:0032259">
    <property type="term" value="P:methylation"/>
    <property type="evidence" value="ECO:0007669"/>
    <property type="project" value="UniProtKB-KW"/>
</dbReference>
<sequence>MAKQNIFDNETFFEGYKAIRDREGNANDLFEIPALFSLLPNLKGTSVLDLGCGFGKHCVEFVNKGASKVVGIDISEKMLEVAKKEHSNPAITYMLLPIEDIEEVEGKFDVVISSLAFHYVEDFEGVVRKIYDKLNTDGCFIFSQENPINTTYCGGIPRWTKDENGKKIYVNLANYAREGEREFEWFVEGIKKYHRMFSTIINTLTENGFIIEKMIEPIPTEEILERFPDQEDLFHKPDFLLIKAKK</sequence>
<dbReference type="InterPro" id="IPR025714">
    <property type="entry name" value="Methyltranfer_dom"/>
</dbReference>
<dbReference type="RefSeq" id="WP_074730642.1">
    <property type="nucleotide sequence ID" value="NZ_FOGW01000012.1"/>
</dbReference>
<dbReference type="PANTHER" id="PTHR43464">
    <property type="entry name" value="METHYLTRANSFERASE"/>
    <property type="match status" value="1"/>
</dbReference>
<organism evidence="5 6">
    <name type="scientific">Lachnobacterium bovis</name>
    <dbReference type="NCBI Taxonomy" id="140626"/>
    <lineage>
        <taxon>Bacteria</taxon>
        <taxon>Bacillati</taxon>
        <taxon>Bacillota</taxon>
        <taxon>Clostridia</taxon>
        <taxon>Lachnospirales</taxon>
        <taxon>Lachnospiraceae</taxon>
        <taxon>Lachnobacterium</taxon>
    </lineage>
</organism>
<evidence type="ECO:0000256" key="3">
    <source>
        <dbReference type="ARBA" id="ARBA00022691"/>
    </source>
</evidence>
<keyword evidence="3" id="KW-0949">S-adenosyl-L-methionine</keyword>
<keyword evidence="1 5" id="KW-0489">Methyltransferase</keyword>
<evidence type="ECO:0000259" key="4">
    <source>
        <dbReference type="Pfam" id="PF13847"/>
    </source>
</evidence>
<keyword evidence="2 5" id="KW-0808">Transferase</keyword>
<keyword evidence="6" id="KW-1185">Reference proteome</keyword>
<dbReference type="CDD" id="cd02440">
    <property type="entry name" value="AdoMet_MTases"/>
    <property type="match status" value="1"/>
</dbReference>
<evidence type="ECO:0000313" key="6">
    <source>
        <dbReference type="Proteomes" id="UP000182471"/>
    </source>
</evidence>
<dbReference type="Pfam" id="PF13847">
    <property type="entry name" value="Methyltransf_31"/>
    <property type="match status" value="1"/>
</dbReference>
<dbReference type="AlphaFoldDB" id="A0A1H9SR61"/>
<feature type="domain" description="Methyltransferase" evidence="4">
    <location>
        <begin position="43"/>
        <end position="176"/>
    </location>
</feature>
<dbReference type="Proteomes" id="UP000182471">
    <property type="component" value="Unassembled WGS sequence"/>
</dbReference>
<evidence type="ECO:0000256" key="1">
    <source>
        <dbReference type="ARBA" id="ARBA00022603"/>
    </source>
</evidence>
<accession>A0A1H9SR61</accession>
<evidence type="ECO:0000313" key="5">
    <source>
        <dbReference type="EMBL" id="SER87367.1"/>
    </source>
</evidence>
<dbReference type="SUPFAM" id="SSF53335">
    <property type="entry name" value="S-adenosyl-L-methionine-dependent methyltransferases"/>
    <property type="match status" value="1"/>
</dbReference>
<dbReference type="GO" id="GO:0008168">
    <property type="term" value="F:methyltransferase activity"/>
    <property type="evidence" value="ECO:0007669"/>
    <property type="project" value="UniProtKB-KW"/>
</dbReference>
<proteinExistence type="predicted"/>
<dbReference type="Gene3D" id="3.40.50.150">
    <property type="entry name" value="Vaccinia Virus protein VP39"/>
    <property type="match status" value="1"/>
</dbReference>
<dbReference type="EMBL" id="FOGW01000012">
    <property type="protein sequence ID" value="SER87367.1"/>
    <property type="molecule type" value="Genomic_DNA"/>
</dbReference>
<dbReference type="PANTHER" id="PTHR43464:SF19">
    <property type="entry name" value="UBIQUINONE BIOSYNTHESIS O-METHYLTRANSFERASE, MITOCHONDRIAL"/>
    <property type="match status" value="1"/>
</dbReference>
<gene>
    <name evidence="5" type="ORF">SAMN02910429_01339</name>
</gene>
<reference evidence="6" key="1">
    <citation type="submission" date="2016-10" db="EMBL/GenBank/DDBJ databases">
        <authorList>
            <person name="Varghese N."/>
            <person name="Submissions S."/>
        </authorList>
    </citation>
    <scope>NUCLEOTIDE SEQUENCE [LARGE SCALE GENOMIC DNA]</scope>
    <source>
        <strain evidence="6">S1b</strain>
    </source>
</reference>
<dbReference type="InterPro" id="IPR029063">
    <property type="entry name" value="SAM-dependent_MTases_sf"/>
</dbReference>